<dbReference type="EMBL" id="LNGC01000075">
    <property type="protein sequence ID" value="KYC50325.1"/>
    <property type="molecule type" value="Genomic_DNA"/>
</dbReference>
<dbReference type="AlphaFoldDB" id="A0A150IZM5"/>
<accession>A0A150IZM5</accession>
<organism evidence="1 2">
    <name type="scientific">Candidatus Methanofastidiosum methylothiophilum</name>
    <dbReference type="NCBI Taxonomy" id="1705564"/>
    <lineage>
        <taxon>Archaea</taxon>
        <taxon>Methanobacteriati</taxon>
        <taxon>Methanobacteriota</taxon>
        <taxon>Stenosarchaea group</taxon>
        <taxon>Candidatus Methanofastidiosia</taxon>
        <taxon>Candidatus Methanofastidiosales</taxon>
        <taxon>Candidatus Methanofastidiosaceae</taxon>
        <taxon>Candidatus Methanofastidiosum</taxon>
    </lineage>
</organism>
<proteinExistence type="predicted"/>
<dbReference type="Proteomes" id="UP000075398">
    <property type="component" value="Unassembled WGS sequence"/>
</dbReference>
<reference evidence="1 2" key="1">
    <citation type="journal article" date="2016" name="ISME J.">
        <title>Chasing the elusive Euryarchaeota class WSA2: genomes reveal a uniquely fastidious methyl-reducing methanogen.</title>
        <authorList>
            <person name="Nobu M.K."/>
            <person name="Narihiro T."/>
            <person name="Kuroda K."/>
            <person name="Mei R."/>
            <person name="Liu W.T."/>
        </authorList>
    </citation>
    <scope>NUCLEOTIDE SEQUENCE [LARGE SCALE GENOMIC DNA]</scope>
    <source>
        <strain evidence="1">U1lsi0528_Bin055</strain>
    </source>
</reference>
<comment type="caution">
    <text evidence="1">The sequence shown here is derived from an EMBL/GenBank/DDBJ whole genome shotgun (WGS) entry which is preliminary data.</text>
</comment>
<sequence length="141" mass="17028">METLLFYKQKVLEKCDKQLINDINKEFYYFHIYDYISNNYILDLSKTINEKDFLKIWDEIRITGYTWVNFHAAGIYNQYLFIELDYREYNKNMAPPDKTFVNYSGFSIGSNNTANYKLEEVYKLSNEDLWMSSVKRMHNGN</sequence>
<name>A0A150IZM5_9EURY</name>
<gene>
    <name evidence="1" type="ORF">AMQ22_01478</name>
</gene>
<evidence type="ECO:0000313" key="1">
    <source>
        <dbReference type="EMBL" id="KYC50325.1"/>
    </source>
</evidence>
<evidence type="ECO:0000313" key="2">
    <source>
        <dbReference type="Proteomes" id="UP000075398"/>
    </source>
</evidence>
<protein>
    <submittedName>
        <fullName evidence="1">Uncharacterized protein</fullName>
    </submittedName>
</protein>